<comment type="caution">
    <text evidence="4">The sequence shown here is derived from an EMBL/GenBank/DDBJ whole genome shotgun (WGS) entry which is preliminary data.</text>
</comment>
<evidence type="ECO:0000259" key="3">
    <source>
        <dbReference type="PROSITE" id="PS50937"/>
    </source>
</evidence>
<dbReference type="GO" id="GO:0003677">
    <property type="term" value="F:DNA binding"/>
    <property type="evidence" value="ECO:0007669"/>
    <property type="project" value="UniProtKB-KW"/>
</dbReference>
<dbReference type="SMART" id="SM00422">
    <property type="entry name" value="HTH_MERR"/>
    <property type="match status" value="1"/>
</dbReference>
<feature type="domain" description="HTH merR-type" evidence="3">
    <location>
        <begin position="1"/>
        <end position="71"/>
    </location>
</feature>
<dbReference type="PROSITE" id="PS50937">
    <property type="entry name" value="HTH_MERR_2"/>
    <property type="match status" value="1"/>
</dbReference>
<keyword evidence="1" id="KW-0238">DNA-binding</keyword>
<dbReference type="PANTHER" id="PTHR30204:SF97">
    <property type="entry name" value="MERR FAMILY REGULATORY PROTEIN"/>
    <property type="match status" value="1"/>
</dbReference>
<evidence type="ECO:0000256" key="1">
    <source>
        <dbReference type="ARBA" id="ARBA00023125"/>
    </source>
</evidence>
<evidence type="ECO:0000256" key="2">
    <source>
        <dbReference type="SAM" id="Coils"/>
    </source>
</evidence>
<dbReference type="RefSeq" id="WP_007049094.1">
    <property type="nucleotide sequence ID" value="NZ_DS560015.1"/>
</dbReference>
<organism evidence="4 5">
    <name type="scientific">Anaerofustis stercorihominis DSM 17244</name>
    <dbReference type="NCBI Taxonomy" id="445971"/>
    <lineage>
        <taxon>Bacteria</taxon>
        <taxon>Bacillati</taxon>
        <taxon>Bacillota</taxon>
        <taxon>Clostridia</taxon>
        <taxon>Eubacteriales</taxon>
        <taxon>Eubacteriaceae</taxon>
        <taxon>Anaerofustis</taxon>
    </lineage>
</organism>
<dbReference type="InterPro" id="IPR009061">
    <property type="entry name" value="DNA-bd_dom_put_sf"/>
</dbReference>
<dbReference type="SUPFAM" id="SSF55136">
    <property type="entry name" value="Probable bacterial effector-binding domain"/>
    <property type="match status" value="1"/>
</dbReference>
<dbReference type="PANTHER" id="PTHR30204">
    <property type="entry name" value="REDOX-CYCLING DRUG-SENSING TRANSCRIPTIONAL ACTIVATOR SOXR"/>
    <property type="match status" value="1"/>
</dbReference>
<dbReference type="AlphaFoldDB" id="B1C7E3"/>
<sequence length="270" mass="31469">MIKIGRFSKLSLVSVRMLRHFDKLDLLKPTYVDEESGYRYYDESQLIKVSNIILLQKMGFSLSDIKIILDKNTTKEEIKNYLIKYKNDKEEELNKVKEQLALIDKNILRLSRSENIMKYNIERKIIPAYKIAYIRDIIPTFADEGMLWGRLMKGLYSNYPNAVDPQFNMAIYHDKEYKDTNVDVEVGVSIKDSVKEVGEIKVKDMPKMNVLSIIFNGSYEQIGDINIEAVEYAKKNDLEFIGPMFSIYHKGPEEVKSVEEQVTECCYPVK</sequence>
<dbReference type="EMBL" id="ABIL02000005">
    <property type="protein sequence ID" value="EDS72930.1"/>
    <property type="molecule type" value="Genomic_DNA"/>
</dbReference>
<dbReference type="InterPro" id="IPR047057">
    <property type="entry name" value="MerR_fam"/>
</dbReference>
<dbReference type="InterPro" id="IPR010499">
    <property type="entry name" value="AraC_E-bd"/>
</dbReference>
<dbReference type="Pfam" id="PF06445">
    <property type="entry name" value="GyrI-like"/>
    <property type="match status" value="1"/>
</dbReference>
<gene>
    <name evidence="4" type="ORF">ANASTE_00645</name>
</gene>
<keyword evidence="2" id="KW-0175">Coiled coil</keyword>
<feature type="coiled-coil region" evidence="2">
    <location>
        <begin position="71"/>
        <end position="106"/>
    </location>
</feature>
<dbReference type="STRING" id="445971.ANASTE_00645"/>
<dbReference type="Gene3D" id="3.20.80.10">
    <property type="entry name" value="Regulatory factor, effector binding domain"/>
    <property type="match status" value="1"/>
</dbReference>
<dbReference type="SUPFAM" id="SSF46955">
    <property type="entry name" value="Putative DNA-binding domain"/>
    <property type="match status" value="1"/>
</dbReference>
<name>B1C7E3_9FIRM</name>
<dbReference type="GeneID" id="97999563"/>
<dbReference type="OrthoDB" id="9773308at2"/>
<evidence type="ECO:0000313" key="5">
    <source>
        <dbReference type="Proteomes" id="UP000005178"/>
    </source>
</evidence>
<keyword evidence="5" id="KW-1185">Reference proteome</keyword>
<dbReference type="eggNOG" id="COG4978">
    <property type="taxonomic scope" value="Bacteria"/>
</dbReference>
<reference evidence="4" key="2">
    <citation type="submission" date="2013-08" db="EMBL/GenBank/DDBJ databases">
        <title>Draft genome sequence of Anaerofustis stercorihominis (DSM 17244).</title>
        <authorList>
            <person name="Sudarsanam P."/>
            <person name="Ley R."/>
            <person name="Guruge J."/>
            <person name="Turnbaugh P.J."/>
            <person name="Mahowald M."/>
            <person name="Liep D."/>
            <person name="Gordon J."/>
        </authorList>
    </citation>
    <scope>NUCLEOTIDE SEQUENCE</scope>
    <source>
        <strain evidence="4">DSM 17244</strain>
    </source>
</reference>
<dbReference type="InterPro" id="IPR029442">
    <property type="entry name" value="GyrI-like"/>
</dbReference>
<evidence type="ECO:0000313" key="4">
    <source>
        <dbReference type="EMBL" id="EDS72930.1"/>
    </source>
</evidence>
<dbReference type="Proteomes" id="UP000005178">
    <property type="component" value="Unassembled WGS sequence"/>
</dbReference>
<proteinExistence type="predicted"/>
<dbReference type="GO" id="GO:0003700">
    <property type="term" value="F:DNA-binding transcription factor activity"/>
    <property type="evidence" value="ECO:0007669"/>
    <property type="project" value="InterPro"/>
</dbReference>
<dbReference type="SMART" id="SM00871">
    <property type="entry name" value="AraC_E_bind"/>
    <property type="match status" value="1"/>
</dbReference>
<dbReference type="Gene3D" id="1.10.1660.10">
    <property type="match status" value="1"/>
</dbReference>
<dbReference type="eggNOG" id="COG0789">
    <property type="taxonomic scope" value="Bacteria"/>
</dbReference>
<dbReference type="Pfam" id="PF13411">
    <property type="entry name" value="MerR_1"/>
    <property type="match status" value="1"/>
</dbReference>
<dbReference type="InterPro" id="IPR000551">
    <property type="entry name" value="MerR-type_HTH_dom"/>
</dbReference>
<dbReference type="CDD" id="cd01107">
    <property type="entry name" value="HTH_BmrR"/>
    <property type="match status" value="1"/>
</dbReference>
<dbReference type="InterPro" id="IPR011256">
    <property type="entry name" value="Reg_factor_effector_dom_sf"/>
</dbReference>
<dbReference type="HOGENOM" id="CLU_065103_2_2_9"/>
<protein>
    <submittedName>
        <fullName evidence="4">Transcriptional regulator, effector binding domain protein</fullName>
    </submittedName>
</protein>
<accession>B1C7E3</accession>
<reference evidence="4" key="1">
    <citation type="submission" date="2008-01" db="EMBL/GenBank/DDBJ databases">
        <authorList>
            <person name="Fulton L."/>
            <person name="Clifton S."/>
            <person name="Fulton B."/>
            <person name="Xu J."/>
            <person name="Minx P."/>
            <person name="Pepin K.H."/>
            <person name="Johnson M."/>
            <person name="Thiruvilangam P."/>
            <person name="Bhonagiri V."/>
            <person name="Nash W.E."/>
            <person name="Mardis E.R."/>
            <person name="Wilson R.K."/>
        </authorList>
    </citation>
    <scope>NUCLEOTIDE SEQUENCE [LARGE SCALE GENOMIC DNA]</scope>
    <source>
        <strain evidence="4">DSM 17244</strain>
    </source>
</reference>